<feature type="region of interest" description="Disordered" evidence="1">
    <location>
        <begin position="1"/>
        <end position="61"/>
    </location>
</feature>
<feature type="compositionally biased region" description="Basic and acidic residues" evidence="1">
    <location>
        <begin position="21"/>
        <end position="36"/>
    </location>
</feature>
<sequence length="361" mass="40295">MSRAGDAETTAPNAAAVPVENARKEDEVTHRPRDDEFVAEGTPTPNSEGQHPDDVSDEKCEDIDGLFTGDLSELISNTPTRASSKADVWREMRRLPASRSKEFPRKTHVCVALNADGQPCRAMIRLSKQPRGANGSTSADAGSGRLWQTNVANTHMRKYHSTSSKSGEASCKRKLLEEQRKESSMFMQGMNQTASKSSASDMRRYALSRDERALTSQARWYIYSKMHISKQEFESPEFREMLREQAGGAVVHLSQGQLKEYVRAEFRIFVRFLPFIISEKMVHAKGNAFAQGIHDGGTLTNHQKYQALGIQFIPTLSDVNFVVCVGLQRSLSGRQRHFRPRGEGSSRYSGTGRGGLHDARR</sequence>
<accession>A0AB34JQC6</accession>
<keyword evidence="3" id="KW-1185">Reference proteome</keyword>
<protein>
    <recommendedName>
        <fullName evidence="4">Ndc10 domain-containing protein</fullName>
    </recommendedName>
</protein>
<dbReference type="Proteomes" id="UP001515480">
    <property type="component" value="Unassembled WGS sequence"/>
</dbReference>
<dbReference type="AlphaFoldDB" id="A0AB34JQC6"/>
<reference evidence="2 3" key="1">
    <citation type="journal article" date="2024" name="Science">
        <title>Giant polyketide synthase enzymes in the biosynthesis of giant marine polyether toxins.</title>
        <authorList>
            <person name="Fallon T.R."/>
            <person name="Shende V.V."/>
            <person name="Wierzbicki I.H."/>
            <person name="Pendleton A.L."/>
            <person name="Watervoot N.F."/>
            <person name="Auber R.P."/>
            <person name="Gonzalez D.J."/>
            <person name="Wisecaver J.H."/>
            <person name="Moore B.S."/>
        </authorList>
    </citation>
    <scope>NUCLEOTIDE SEQUENCE [LARGE SCALE GENOMIC DNA]</scope>
    <source>
        <strain evidence="2 3">12B1</strain>
    </source>
</reference>
<evidence type="ECO:0000256" key="1">
    <source>
        <dbReference type="SAM" id="MobiDB-lite"/>
    </source>
</evidence>
<feature type="region of interest" description="Disordered" evidence="1">
    <location>
        <begin position="336"/>
        <end position="361"/>
    </location>
</feature>
<dbReference type="EMBL" id="JBGBPQ010000005">
    <property type="protein sequence ID" value="KAL1523655.1"/>
    <property type="molecule type" value="Genomic_DNA"/>
</dbReference>
<organism evidence="2 3">
    <name type="scientific">Prymnesium parvum</name>
    <name type="common">Toxic golden alga</name>
    <dbReference type="NCBI Taxonomy" id="97485"/>
    <lineage>
        <taxon>Eukaryota</taxon>
        <taxon>Haptista</taxon>
        <taxon>Haptophyta</taxon>
        <taxon>Prymnesiophyceae</taxon>
        <taxon>Prymnesiales</taxon>
        <taxon>Prymnesiaceae</taxon>
        <taxon>Prymnesium</taxon>
    </lineage>
</organism>
<proteinExistence type="predicted"/>
<evidence type="ECO:0000313" key="2">
    <source>
        <dbReference type="EMBL" id="KAL1523655.1"/>
    </source>
</evidence>
<feature type="compositionally biased region" description="Low complexity" evidence="1">
    <location>
        <begin position="7"/>
        <end position="20"/>
    </location>
</feature>
<comment type="caution">
    <text evidence="2">The sequence shown here is derived from an EMBL/GenBank/DDBJ whole genome shotgun (WGS) entry which is preliminary data.</text>
</comment>
<evidence type="ECO:0008006" key="4">
    <source>
        <dbReference type="Google" id="ProtNLM"/>
    </source>
</evidence>
<evidence type="ECO:0000313" key="3">
    <source>
        <dbReference type="Proteomes" id="UP001515480"/>
    </source>
</evidence>
<name>A0AB34JQC6_PRYPA</name>
<gene>
    <name evidence="2" type="ORF">AB1Y20_018590</name>
</gene>